<name>A0ABS7GHJ3_9BACT</name>
<reference evidence="1 2" key="1">
    <citation type="submission" date="2021-08" db="EMBL/GenBank/DDBJ databases">
        <title>The genome sequence of Chitinophaga sp. B61.</title>
        <authorList>
            <person name="Zhang X."/>
        </authorList>
    </citation>
    <scope>NUCLEOTIDE SEQUENCE [LARGE SCALE GENOMIC DNA]</scope>
    <source>
        <strain evidence="1 2">B61</strain>
    </source>
</reference>
<evidence type="ECO:0000313" key="2">
    <source>
        <dbReference type="Proteomes" id="UP000812961"/>
    </source>
</evidence>
<sequence length="67" mass="7678">MMIGVLRRRKGMADWVKIGFTPVKAGRQLDDDWCVAPAQRYGGLSKDRLYSCKGRQAIEWRNGGDEY</sequence>
<dbReference type="RefSeq" id="WP_220252480.1">
    <property type="nucleotide sequence ID" value="NZ_JAICCF010000004.1"/>
</dbReference>
<organism evidence="1 2">
    <name type="scientific">Chitinophaga rhizophila</name>
    <dbReference type="NCBI Taxonomy" id="2866212"/>
    <lineage>
        <taxon>Bacteria</taxon>
        <taxon>Pseudomonadati</taxon>
        <taxon>Bacteroidota</taxon>
        <taxon>Chitinophagia</taxon>
        <taxon>Chitinophagales</taxon>
        <taxon>Chitinophagaceae</taxon>
        <taxon>Chitinophaga</taxon>
    </lineage>
</organism>
<protein>
    <submittedName>
        <fullName evidence="1">Uncharacterized protein</fullName>
    </submittedName>
</protein>
<dbReference type="EMBL" id="JAICCF010000004">
    <property type="protein sequence ID" value="MBW8687157.1"/>
    <property type="molecule type" value="Genomic_DNA"/>
</dbReference>
<evidence type="ECO:0000313" key="1">
    <source>
        <dbReference type="EMBL" id="MBW8687157.1"/>
    </source>
</evidence>
<accession>A0ABS7GHJ3</accession>
<keyword evidence="2" id="KW-1185">Reference proteome</keyword>
<dbReference type="Proteomes" id="UP000812961">
    <property type="component" value="Unassembled WGS sequence"/>
</dbReference>
<proteinExistence type="predicted"/>
<gene>
    <name evidence="1" type="ORF">K1Y79_22660</name>
</gene>
<comment type="caution">
    <text evidence="1">The sequence shown here is derived from an EMBL/GenBank/DDBJ whole genome shotgun (WGS) entry which is preliminary data.</text>
</comment>